<dbReference type="InterPro" id="IPR054384">
    <property type="entry name" value="SecDF_P1_head"/>
</dbReference>
<dbReference type="OrthoDB" id="9805019at2"/>
<dbReference type="Proteomes" id="UP000024816">
    <property type="component" value="Unassembled WGS sequence"/>
</dbReference>
<feature type="domain" description="Protein export membrane protein SecD/SecF C-terminal" evidence="10">
    <location>
        <begin position="352"/>
        <end position="519"/>
    </location>
</feature>
<keyword evidence="3 9" id="KW-1003">Cell membrane</keyword>
<comment type="similarity">
    <text evidence="9">Belongs to the SecD/SecF family. SecD subfamily.</text>
</comment>
<dbReference type="InterPro" id="IPR055344">
    <property type="entry name" value="SecD_SecF_C_bact"/>
</dbReference>
<dbReference type="GO" id="GO:0065002">
    <property type="term" value="P:intracellular protein transmembrane transport"/>
    <property type="evidence" value="ECO:0007669"/>
    <property type="project" value="UniProtKB-UniRule"/>
</dbReference>
<dbReference type="PANTHER" id="PTHR30081:SF1">
    <property type="entry name" value="PROTEIN TRANSLOCASE SUBUNIT SECD"/>
    <property type="match status" value="1"/>
</dbReference>
<keyword evidence="6 9" id="KW-1133">Transmembrane helix</keyword>
<dbReference type="eggNOG" id="COG0342">
    <property type="taxonomic scope" value="Bacteria"/>
</dbReference>
<keyword evidence="5 9" id="KW-0653">Protein transport</keyword>
<dbReference type="RefSeq" id="WP_035584951.1">
    <property type="nucleotide sequence ID" value="NZ_ARYJ01000021.1"/>
</dbReference>
<sequence>MLQFPPWKLGLIVLVLLWGALLAAPNVVNMSGAPGWMPKKGVNLGLDLQGGVYLMMEIQADEVVANRLDVLSRDVSSALTTPASDRIFNLPEVKGRELVVRLTRPDADGNFRTEDALKRLQKLNGPVGGVIGGAQMYEMRISGKDTITITVPQAAEEALLKEALGKTMTIVRRRVDPEGVSEISITPQGNSRIILEAPGEPDPQRLKDLLNRDGRMTFNIVDSSAAAIQAAQAGAVKPGYRLLYDDQDIPYLINNIPEIVGSDVANAAQSFDEQNRPQITFRLNGNGARKFYETTAKNTGKQFAIVLDDKVMSAPRIDEPIPGGNVRITGTFSQQEAIDLAAIIEAGEMPAKLQFLDQRTVSPTLGQDSINAGYTAALIGLAAVAVFMVLVYGVLGFFAVLSLACNIILIFAGLSGVGATLTLPGIAGIILTIGMAVDANVLVFERIREEQGEGRSPWTATQAGYERALSTIMDANITTLIAATILYLLGSGPVKGFAVTLSIGIVTSVFTAYVVTRMITVGYMKLIKPKRFGI</sequence>
<accession>A0A059F6K0</accession>
<dbReference type="PRINTS" id="PR00702">
    <property type="entry name" value="ACRIFLAVINRP"/>
</dbReference>
<dbReference type="PATRIC" id="fig|1280952.3.peg.3465"/>
<evidence type="ECO:0000256" key="2">
    <source>
        <dbReference type="ARBA" id="ARBA00022448"/>
    </source>
</evidence>
<dbReference type="InterPro" id="IPR048631">
    <property type="entry name" value="SecD_1st"/>
</dbReference>
<evidence type="ECO:0000256" key="9">
    <source>
        <dbReference type="HAMAP-Rule" id="MF_01463"/>
    </source>
</evidence>
<protein>
    <recommendedName>
        <fullName evidence="9">Protein translocase subunit SecD</fullName>
    </recommendedName>
</protein>
<dbReference type="Gene3D" id="1.20.1640.10">
    <property type="entry name" value="Multidrug efflux transporter AcrB transmembrane domain"/>
    <property type="match status" value="1"/>
</dbReference>
<evidence type="ECO:0000256" key="4">
    <source>
        <dbReference type="ARBA" id="ARBA00022692"/>
    </source>
</evidence>
<keyword evidence="7 9" id="KW-0811">Translocation</keyword>
<comment type="caution">
    <text evidence="13">The sequence shown here is derived from an EMBL/GenBank/DDBJ whole genome shotgun (WGS) entry which is preliminary data.</text>
</comment>
<evidence type="ECO:0000256" key="3">
    <source>
        <dbReference type="ARBA" id="ARBA00022475"/>
    </source>
</evidence>
<gene>
    <name evidence="9" type="primary">secD</name>
    <name evidence="13" type="ORF">HJA_17330</name>
</gene>
<evidence type="ECO:0000259" key="11">
    <source>
        <dbReference type="Pfam" id="PF21760"/>
    </source>
</evidence>
<dbReference type="Pfam" id="PF02355">
    <property type="entry name" value="SecD_SecF_C"/>
    <property type="match status" value="1"/>
</dbReference>
<dbReference type="STRING" id="1280952.HJA_17330"/>
<dbReference type="HAMAP" id="MF_01463_B">
    <property type="entry name" value="SecD_B"/>
    <property type="match status" value="1"/>
</dbReference>
<evidence type="ECO:0000256" key="1">
    <source>
        <dbReference type="ARBA" id="ARBA00004651"/>
    </source>
</evidence>
<evidence type="ECO:0000313" key="13">
    <source>
        <dbReference type="EMBL" id="KCZ82849.1"/>
    </source>
</evidence>
<evidence type="ECO:0000256" key="8">
    <source>
        <dbReference type="ARBA" id="ARBA00023136"/>
    </source>
</evidence>
<dbReference type="InterPro" id="IPR048634">
    <property type="entry name" value="SecD_SecF_C"/>
</dbReference>
<comment type="subcellular location">
    <subcellularLocation>
        <location evidence="1 9">Cell membrane</location>
        <topology evidence="1 9">Multi-pass membrane protein</topology>
    </subcellularLocation>
</comment>
<name>A0A059F6K0_9PROT</name>
<evidence type="ECO:0000256" key="5">
    <source>
        <dbReference type="ARBA" id="ARBA00022927"/>
    </source>
</evidence>
<dbReference type="Gene3D" id="3.30.1360.200">
    <property type="match status" value="1"/>
</dbReference>
<dbReference type="Pfam" id="PF21760">
    <property type="entry name" value="SecD_1st"/>
    <property type="match status" value="1"/>
</dbReference>
<dbReference type="InterPro" id="IPR005791">
    <property type="entry name" value="SecD"/>
</dbReference>
<dbReference type="InterPro" id="IPR022646">
    <property type="entry name" value="SecD/SecF_CS"/>
</dbReference>
<dbReference type="SUPFAM" id="SSF82866">
    <property type="entry name" value="Multidrug efflux transporter AcrB transmembrane domain"/>
    <property type="match status" value="1"/>
</dbReference>
<keyword evidence="14" id="KW-1185">Reference proteome</keyword>
<keyword evidence="4 9" id="KW-0812">Transmembrane</keyword>
<comment type="subunit">
    <text evidence="9">Forms a complex with SecF. Part of the essential Sec protein translocation apparatus which comprises SecA, SecYEG and auxiliary proteins SecDF-YajC and YidC.</text>
</comment>
<dbReference type="EMBL" id="ARYJ01000021">
    <property type="protein sequence ID" value="KCZ82849.1"/>
    <property type="molecule type" value="Genomic_DNA"/>
</dbReference>
<dbReference type="Pfam" id="PF07549">
    <property type="entry name" value="Sec_GG"/>
    <property type="match status" value="1"/>
</dbReference>
<evidence type="ECO:0000313" key="14">
    <source>
        <dbReference type="Proteomes" id="UP000024816"/>
    </source>
</evidence>
<evidence type="ECO:0000259" key="10">
    <source>
        <dbReference type="Pfam" id="PF02355"/>
    </source>
</evidence>
<dbReference type="Gene3D" id="3.30.70.3400">
    <property type="match status" value="1"/>
</dbReference>
<feature type="domain" description="SecDF P1 head subdomain" evidence="12">
    <location>
        <begin position="244"/>
        <end position="351"/>
    </location>
</feature>
<comment type="function">
    <text evidence="9">Part of the Sec protein translocase complex. Interacts with the SecYEG preprotein conducting channel. SecDF uses the proton motive force (PMF) to complete protein translocation after the ATP-dependent function of SecA.</text>
</comment>
<dbReference type="InterPro" id="IPR001036">
    <property type="entry name" value="Acrflvin-R"/>
</dbReference>
<evidence type="ECO:0000256" key="6">
    <source>
        <dbReference type="ARBA" id="ARBA00022989"/>
    </source>
</evidence>
<dbReference type="InterPro" id="IPR022813">
    <property type="entry name" value="SecD/SecF_arch_bac"/>
</dbReference>
<dbReference type="GO" id="GO:0015450">
    <property type="term" value="F:protein-transporting ATPase activity"/>
    <property type="evidence" value="ECO:0007669"/>
    <property type="project" value="InterPro"/>
</dbReference>
<organism evidence="13 14">
    <name type="scientific">Hyphomonas jannaschiana VP2</name>
    <dbReference type="NCBI Taxonomy" id="1280952"/>
    <lineage>
        <taxon>Bacteria</taxon>
        <taxon>Pseudomonadati</taxon>
        <taxon>Pseudomonadota</taxon>
        <taxon>Alphaproteobacteria</taxon>
        <taxon>Hyphomonadales</taxon>
        <taxon>Hyphomonadaceae</taxon>
        <taxon>Hyphomonas</taxon>
    </lineage>
</organism>
<comment type="caution">
    <text evidence="9">Lacks conserved residue(s) required for the propagation of feature annotation.</text>
</comment>
<evidence type="ECO:0000259" key="12">
    <source>
        <dbReference type="Pfam" id="PF22599"/>
    </source>
</evidence>
<dbReference type="GO" id="GO:0005886">
    <property type="term" value="C:plasma membrane"/>
    <property type="evidence" value="ECO:0007669"/>
    <property type="project" value="UniProtKB-SubCell"/>
</dbReference>
<keyword evidence="2 9" id="KW-0813">Transport</keyword>
<dbReference type="AlphaFoldDB" id="A0A059F6K0"/>
<reference evidence="13 14" key="1">
    <citation type="journal article" date="2014" name="Antonie Van Leeuwenhoek">
        <title>Hyphomonas beringensis sp. nov. and Hyphomonas chukchiensis sp. nov., isolated from surface seawater of the Bering Sea and Chukchi Sea.</title>
        <authorList>
            <person name="Li C."/>
            <person name="Lai Q."/>
            <person name="Li G."/>
            <person name="Dong C."/>
            <person name="Wang J."/>
            <person name="Liao Y."/>
            <person name="Shao Z."/>
        </authorList>
    </citation>
    <scope>NUCLEOTIDE SEQUENCE [LARGE SCALE GENOMIC DNA]</scope>
    <source>
        <strain evidence="13 14">VP2</strain>
    </source>
</reference>
<evidence type="ECO:0000256" key="7">
    <source>
        <dbReference type="ARBA" id="ARBA00023010"/>
    </source>
</evidence>
<dbReference type="GO" id="GO:0006605">
    <property type="term" value="P:protein targeting"/>
    <property type="evidence" value="ECO:0007669"/>
    <property type="project" value="UniProtKB-UniRule"/>
</dbReference>
<dbReference type="GO" id="GO:0043952">
    <property type="term" value="P:protein transport by the Sec complex"/>
    <property type="evidence" value="ECO:0007669"/>
    <property type="project" value="UniProtKB-UniRule"/>
</dbReference>
<dbReference type="NCBIfam" id="TIGR01129">
    <property type="entry name" value="secD"/>
    <property type="match status" value="1"/>
</dbReference>
<dbReference type="Pfam" id="PF22599">
    <property type="entry name" value="SecDF_P1_head"/>
    <property type="match status" value="1"/>
</dbReference>
<feature type="transmembrane region" description="Helical" evidence="9">
    <location>
        <begin position="468"/>
        <end position="490"/>
    </location>
</feature>
<feature type="domain" description="Protein translocase subunit SecDF P1" evidence="11">
    <location>
        <begin position="166"/>
        <end position="222"/>
    </location>
</feature>
<dbReference type="FunFam" id="1.20.1640.10:FF:000004">
    <property type="entry name" value="Protein translocase subunit SecD"/>
    <property type="match status" value="1"/>
</dbReference>
<dbReference type="NCBIfam" id="TIGR00916">
    <property type="entry name" value="2A0604s01"/>
    <property type="match status" value="1"/>
</dbReference>
<keyword evidence="8 9" id="KW-0472">Membrane</keyword>
<proteinExistence type="inferred from homology"/>
<dbReference type="PANTHER" id="PTHR30081">
    <property type="entry name" value="PROTEIN-EXPORT MEMBRANE PROTEIN SEC"/>
    <property type="match status" value="1"/>
</dbReference>
<feature type="transmembrane region" description="Helical" evidence="9">
    <location>
        <begin position="398"/>
        <end position="419"/>
    </location>
</feature>
<feature type="transmembrane region" description="Helical" evidence="9">
    <location>
        <begin position="372"/>
        <end position="391"/>
    </location>
</feature>
<feature type="transmembrane region" description="Helical" evidence="9">
    <location>
        <begin position="496"/>
        <end position="515"/>
    </location>
</feature>